<dbReference type="Pfam" id="PF15999">
    <property type="entry name" value="DUF4774"/>
    <property type="match status" value="1"/>
</dbReference>
<accession>A0AAJ6ZRX7</accession>
<dbReference type="Proteomes" id="UP000694872">
    <property type="component" value="Unplaced"/>
</dbReference>
<evidence type="ECO:0000313" key="2">
    <source>
        <dbReference type="RefSeq" id="XP_013178083.1"/>
    </source>
</evidence>
<dbReference type="GeneID" id="106125430"/>
<gene>
    <name evidence="2" type="primary">LOC106125430</name>
</gene>
<dbReference type="KEGG" id="pxu:106125430"/>
<evidence type="ECO:0000259" key="1">
    <source>
        <dbReference type="Pfam" id="PF15999"/>
    </source>
</evidence>
<organism evidence="2">
    <name type="scientific">Papilio xuthus</name>
    <name type="common">Asian swallowtail butterfly</name>
    <dbReference type="NCBI Taxonomy" id="66420"/>
    <lineage>
        <taxon>Eukaryota</taxon>
        <taxon>Metazoa</taxon>
        <taxon>Ecdysozoa</taxon>
        <taxon>Arthropoda</taxon>
        <taxon>Hexapoda</taxon>
        <taxon>Insecta</taxon>
        <taxon>Pterygota</taxon>
        <taxon>Neoptera</taxon>
        <taxon>Endopterygota</taxon>
        <taxon>Lepidoptera</taxon>
        <taxon>Glossata</taxon>
        <taxon>Ditrysia</taxon>
        <taxon>Papilionoidea</taxon>
        <taxon>Papilionidae</taxon>
        <taxon>Papilioninae</taxon>
        <taxon>Papilio</taxon>
    </lineage>
</organism>
<protein>
    <submittedName>
        <fullName evidence="2">Uncharacterized protein LOC106125430</fullName>
    </submittedName>
</protein>
<proteinExistence type="predicted"/>
<dbReference type="AlphaFoldDB" id="A0AAJ6ZRX7"/>
<sequence length="79" mass="8400">MDFKEGFSDNSTIVIHLNPRAHALTGPYGIAIANPISQVIVGRNKQVAVAYDPEATAVAGPGGIAHAQSDLYLYDFKTD</sequence>
<feature type="domain" description="DUF4774" evidence="1">
    <location>
        <begin position="14"/>
        <end position="70"/>
    </location>
</feature>
<dbReference type="InterPro" id="IPR031942">
    <property type="entry name" value="DUF4774"/>
</dbReference>
<dbReference type="RefSeq" id="XP_013178083.1">
    <property type="nucleotide sequence ID" value="XM_013322629.1"/>
</dbReference>
<reference evidence="2" key="1">
    <citation type="submission" date="2025-08" db="UniProtKB">
        <authorList>
            <consortium name="RefSeq"/>
        </authorList>
    </citation>
    <scope>IDENTIFICATION</scope>
</reference>
<name>A0AAJ6ZRX7_PAPXU</name>